<evidence type="ECO:0000256" key="1">
    <source>
        <dbReference type="SAM" id="MobiDB-lite"/>
    </source>
</evidence>
<evidence type="ECO:0000313" key="2">
    <source>
        <dbReference type="EnsemblPlants" id="LPERR10G06770.1"/>
    </source>
</evidence>
<evidence type="ECO:0000313" key="3">
    <source>
        <dbReference type="Proteomes" id="UP000032180"/>
    </source>
</evidence>
<name>A0A0D9XJI9_9ORYZ</name>
<keyword evidence="3" id="KW-1185">Reference proteome</keyword>
<accession>A0A0D9XJI9</accession>
<dbReference type="AlphaFoldDB" id="A0A0D9XJI9"/>
<dbReference type="Proteomes" id="UP000032180">
    <property type="component" value="Chromosome 10"/>
</dbReference>
<dbReference type="HOGENOM" id="CLU_1596878_0_0_1"/>
<proteinExistence type="predicted"/>
<feature type="region of interest" description="Disordered" evidence="1">
    <location>
        <begin position="1"/>
        <end position="30"/>
    </location>
</feature>
<organism evidence="2 3">
    <name type="scientific">Leersia perrieri</name>
    <dbReference type="NCBI Taxonomy" id="77586"/>
    <lineage>
        <taxon>Eukaryota</taxon>
        <taxon>Viridiplantae</taxon>
        <taxon>Streptophyta</taxon>
        <taxon>Embryophyta</taxon>
        <taxon>Tracheophyta</taxon>
        <taxon>Spermatophyta</taxon>
        <taxon>Magnoliopsida</taxon>
        <taxon>Liliopsida</taxon>
        <taxon>Poales</taxon>
        <taxon>Poaceae</taxon>
        <taxon>BOP clade</taxon>
        <taxon>Oryzoideae</taxon>
        <taxon>Oryzeae</taxon>
        <taxon>Oryzinae</taxon>
        <taxon>Leersia</taxon>
    </lineage>
</organism>
<reference evidence="2 3" key="1">
    <citation type="submission" date="2012-08" db="EMBL/GenBank/DDBJ databases">
        <title>Oryza genome evolution.</title>
        <authorList>
            <person name="Wing R.A."/>
        </authorList>
    </citation>
    <scope>NUCLEOTIDE SEQUENCE</scope>
</reference>
<sequence length="167" mass="18244">MARTKQNCITRNYKCSEGEPKNTATTPQCKQTIRNKWRAKKQKPKLQKDPSLLLLPFSCLLPPPLFHTQPLSSSAAASAQLGRTEAAGRPAIPPVADGTRSSPPLPSRGEEPRLTEKAYVVGGNHHSAPGCSRSVLQEGTEVHCGHSERRGIRGELQAWCLEVFVPE</sequence>
<protein>
    <submittedName>
        <fullName evidence="2">Uncharacterized protein</fullName>
    </submittedName>
</protein>
<dbReference type="Gramene" id="LPERR10G06770.1">
    <property type="protein sequence ID" value="LPERR10G06770.1"/>
    <property type="gene ID" value="LPERR10G06770"/>
</dbReference>
<reference evidence="2" key="3">
    <citation type="submission" date="2015-04" db="UniProtKB">
        <authorList>
            <consortium name="EnsemblPlants"/>
        </authorList>
    </citation>
    <scope>IDENTIFICATION</scope>
</reference>
<feature type="region of interest" description="Disordered" evidence="1">
    <location>
        <begin position="70"/>
        <end position="113"/>
    </location>
</feature>
<reference evidence="3" key="2">
    <citation type="submission" date="2013-12" db="EMBL/GenBank/DDBJ databases">
        <authorList>
            <person name="Yu Y."/>
            <person name="Lee S."/>
            <person name="de Baynast K."/>
            <person name="Wissotski M."/>
            <person name="Liu L."/>
            <person name="Talag J."/>
            <person name="Goicoechea J."/>
            <person name="Angelova A."/>
            <person name="Jetty R."/>
            <person name="Kudrna D."/>
            <person name="Golser W."/>
            <person name="Rivera L."/>
            <person name="Zhang J."/>
            <person name="Wing R."/>
        </authorList>
    </citation>
    <scope>NUCLEOTIDE SEQUENCE</scope>
</reference>
<dbReference type="EnsemblPlants" id="LPERR10G06770.1">
    <property type="protein sequence ID" value="LPERR10G06770.1"/>
    <property type="gene ID" value="LPERR10G06770"/>
</dbReference>
<feature type="compositionally biased region" description="Polar residues" evidence="1">
    <location>
        <begin position="1"/>
        <end position="10"/>
    </location>
</feature>